<evidence type="ECO:0000313" key="2">
    <source>
        <dbReference type="Proteomes" id="UP000247810"/>
    </source>
</evidence>
<reference evidence="1 2" key="1">
    <citation type="submission" date="2018-02" db="EMBL/GenBank/DDBJ databases">
        <title>The genomes of Aspergillus section Nigri reveals drivers in fungal speciation.</title>
        <authorList>
            <consortium name="DOE Joint Genome Institute"/>
            <person name="Vesth T.C."/>
            <person name="Nybo J."/>
            <person name="Theobald S."/>
            <person name="Brandl J."/>
            <person name="Frisvad J.C."/>
            <person name="Nielsen K.F."/>
            <person name="Lyhne E.K."/>
            <person name="Kogle M.E."/>
            <person name="Kuo A."/>
            <person name="Riley R."/>
            <person name="Clum A."/>
            <person name="Nolan M."/>
            <person name="Lipzen A."/>
            <person name="Salamov A."/>
            <person name="Henrissat B."/>
            <person name="Wiebenga A."/>
            <person name="De vries R.P."/>
            <person name="Grigoriev I.V."/>
            <person name="Mortensen U.H."/>
            <person name="Andersen M.R."/>
            <person name="Baker S.E."/>
        </authorList>
    </citation>
    <scope>NUCLEOTIDE SEQUENCE [LARGE SCALE GENOMIC DNA]</scope>
    <source>
        <strain evidence="1 2">CBS 707.79</strain>
    </source>
</reference>
<accession>A0A319DPL3</accession>
<dbReference type="VEuPathDB" id="FungiDB:BO71DRAFT_394361"/>
<keyword evidence="2" id="KW-1185">Reference proteome</keyword>
<dbReference type="Proteomes" id="UP000247810">
    <property type="component" value="Unassembled WGS sequence"/>
</dbReference>
<dbReference type="EMBL" id="KZ825802">
    <property type="protein sequence ID" value="PYH99481.1"/>
    <property type="molecule type" value="Genomic_DNA"/>
</dbReference>
<proteinExistence type="predicted"/>
<evidence type="ECO:0000313" key="1">
    <source>
        <dbReference type="EMBL" id="PYH99481.1"/>
    </source>
</evidence>
<name>A0A319DPL3_9EURO</name>
<organism evidence="1 2">
    <name type="scientific">Aspergillus ellipticus CBS 707.79</name>
    <dbReference type="NCBI Taxonomy" id="1448320"/>
    <lineage>
        <taxon>Eukaryota</taxon>
        <taxon>Fungi</taxon>
        <taxon>Dikarya</taxon>
        <taxon>Ascomycota</taxon>
        <taxon>Pezizomycotina</taxon>
        <taxon>Eurotiomycetes</taxon>
        <taxon>Eurotiomycetidae</taxon>
        <taxon>Eurotiales</taxon>
        <taxon>Aspergillaceae</taxon>
        <taxon>Aspergillus</taxon>
        <taxon>Aspergillus subgen. Circumdati</taxon>
    </lineage>
</organism>
<sequence length="53" mass="6091">MDRCDELDSLADSDPGKDIKWLRVSDLEARDTDSFRAASHNRLLTPRDDRSDL</sequence>
<feature type="non-terminal residue" evidence="1">
    <location>
        <position position="53"/>
    </location>
</feature>
<dbReference type="AlphaFoldDB" id="A0A319DPL3"/>
<protein>
    <submittedName>
        <fullName evidence="1">Uncharacterized protein</fullName>
    </submittedName>
</protein>
<gene>
    <name evidence="1" type="ORF">BO71DRAFT_394361</name>
</gene>